<accession>A0A645GPW4</accession>
<gene>
    <name evidence="1" type="ORF">SDC9_175406</name>
</gene>
<sequence>MSENKGTLSDTAEDAMSAAPIQYTDKVKPFMISSTEGISAAISRLENKLVLVKAELAFSNLSS</sequence>
<organism evidence="1">
    <name type="scientific">bioreactor metagenome</name>
    <dbReference type="NCBI Taxonomy" id="1076179"/>
    <lineage>
        <taxon>unclassified sequences</taxon>
        <taxon>metagenomes</taxon>
        <taxon>ecological metagenomes</taxon>
    </lineage>
</organism>
<comment type="caution">
    <text evidence="1">The sequence shown here is derived from an EMBL/GenBank/DDBJ whole genome shotgun (WGS) entry which is preliminary data.</text>
</comment>
<dbReference type="EMBL" id="VSSQ01078055">
    <property type="protein sequence ID" value="MPN27972.1"/>
    <property type="molecule type" value="Genomic_DNA"/>
</dbReference>
<protein>
    <submittedName>
        <fullName evidence="1">Uncharacterized protein</fullName>
    </submittedName>
</protein>
<proteinExistence type="predicted"/>
<name>A0A645GPW4_9ZZZZ</name>
<reference evidence="1" key="1">
    <citation type="submission" date="2019-08" db="EMBL/GenBank/DDBJ databases">
        <authorList>
            <person name="Kucharzyk K."/>
            <person name="Murdoch R.W."/>
            <person name="Higgins S."/>
            <person name="Loffler F."/>
        </authorList>
    </citation>
    <scope>NUCLEOTIDE SEQUENCE</scope>
</reference>
<evidence type="ECO:0000313" key="1">
    <source>
        <dbReference type="EMBL" id="MPN27972.1"/>
    </source>
</evidence>
<dbReference type="AlphaFoldDB" id="A0A645GPW4"/>